<reference evidence="1" key="1">
    <citation type="submission" date="2023-08" db="EMBL/GenBank/DDBJ databases">
        <authorList>
            <person name="Chen Y."/>
            <person name="Shah S."/>
            <person name="Dougan E. K."/>
            <person name="Thang M."/>
            <person name="Chan C."/>
        </authorList>
    </citation>
    <scope>NUCLEOTIDE SEQUENCE</scope>
</reference>
<protein>
    <submittedName>
        <fullName evidence="1">Uncharacterized protein</fullName>
    </submittedName>
</protein>
<accession>A0AA36N005</accession>
<keyword evidence="2" id="KW-1185">Reference proteome</keyword>
<gene>
    <name evidence="1" type="ORF">EVOR1521_LOCUS15235</name>
</gene>
<evidence type="ECO:0000313" key="1">
    <source>
        <dbReference type="EMBL" id="CAJ1389661.1"/>
    </source>
</evidence>
<dbReference type="Proteomes" id="UP001178507">
    <property type="component" value="Unassembled WGS sequence"/>
</dbReference>
<name>A0AA36N005_9DINO</name>
<comment type="caution">
    <text evidence="1">The sequence shown here is derived from an EMBL/GenBank/DDBJ whole genome shotgun (WGS) entry which is preliminary data.</text>
</comment>
<dbReference type="EMBL" id="CAUJNA010001913">
    <property type="protein sequence ID" value="CAJ1389661.1"/>
    <property type="molecule type" value="Genomic_DNA"/>
</dbReference>
<proteinExistence type="predicted"/>
<evidence type="ECO:0000313" key="2">
    <source>
        <dbReference type="Proteomes" id="UP001178507"/>
    </source>
</evidence>
<organism evidence="1 2">
    <name type="scientific">Effrenium voratum</name>
    <dbReference type="NCBI Taxonomy" id="2562239"/>
    <lineage>
        <taxon>Eukaryota</taxon>
        <taxon>Sar</taxon>
        <taxon>Alveolata</taxon>
        <taxon>Dinophyceae</taxon>
        <taxon>Suessiales</taxon>
        <taxon>Symbiodiniaceae</taxon>
        <taxon>Effrenium</taxon>
    </lineage>
</organism>
<sequence length="206" mass="23190">MASGLSGRDGQAMAPAWRAGTFNLKRGGDARCQSARSARARPELPPCNPPPAGWKEEQCPNPQCRDFSCIKWHSPQEWRCRGGESCPRPESCRAWHVKVEDICQTRVIDLLDERLSEAELHRFAKGEEGAKYLRAVVYGFAGIQLPAVALMLKDLPMLRELHLPDAQKEDCHLQVKELLMQIRSKCPGLREVSFANAQVRTWDLVT</sequence>
<dbReference type="AlphaFoldDB" id="A0AA36N005"/>